<keyword evidence="1" id="KW-0732">Signal</keyword>
<feature type="signal peptide" evidence="1">
    <location>
        <begin position="1"/>
        <end position="20"/>
    </location>
</feature>
<protein>
    <submittedName>
        <fullName evidence="2">Uncharacterized protein</fullName>
    </submittedName>
</protein>
<sequence>MQFFLTALLAVLHIASLGQAASLGQRAASAGAGADSCIASKSNPTVFKGIFTIGYGQGGPTGPVPAYGYPTRASATADNYVWRNSLSSLFPDGYHYEGVAAYPCDSVASKVNVTLQGSDAYSIPTNKLNKIETGILRSTTNHSLCLKAPKGTSSSPGDSYYPAFGPCPTTSAALTGSSGQFIWSWAYNSTLQSKNVSNTPVRPKGPVYVTFTGPKIKQSQFAFGSFGYYSGSFNEGAASIVGNNIYVQTAYLQLVGAYSGNINKTQQSVYNNTNIIFP</sequence>
<dbReference type="EMBL" id="JAPDMZ010000135">
    <property type="protein sequence ID" value="KAK0548457.1"/>
    <property type="molecule type" value="Genomic_DNA"/>
</dbReference>
<evidence type="ECO:0000256" key="1">
    <source>
        <dbReference type="SAM" id="SignalP"/>
    </source>
</evidence>
<dbReference type="AlphaFoldDB" id="A0AAN6GMJ5"/>
<reference evidence="2" key="1">
    <citation type="journal article" date="2023" name="PhytoFront">
        <title>Draft Genome Resources of Seven Strains of Tilletia horrida, Causal Agent of Kernel Smut of Rice.</title>
        <authorList>
            <person name="Khanal S."/>
            <person name="Antony Babu S."/>
            <person name="Zhou X.G."/>
        </authorList>
    </citation>
    <scope>NUCLEOTIDE SEQUENCE</scope>
    <source>
        <strain evidence="2">TX6</strain>
    </source>
</reference>
<evidence type="ECO:0000313" key="2">
    <source>
        <dbReference type="EMBL" id="KAK0548457.1"/>
    </source>
</evidence>
<keyword evidence="3" id="KW-1185">Reference proteome</keyword>
<gene>
    <name evidence="2" type="ORF">OC846_004468</name>
</gene>
<evidence type="ECO:0000313" key="3">
    <source>
        <dbReference type="Proteomes" id="UP001176517"/>
    </source>
</evidence>
<dbReference type="Proteomes" id="UP001176517">
    <property type="component" value="Unassembled WGS sequence"/>
</dbReference>
<feature type="chain" id="PRO_5042935660" evidence="1">
    <location>
        <begin position="21"/>
        <end position="278"/>
    </location>
</feature>
<comment type="caution">
    <text evidence="2">The sequence shown here is derived from an EMBL/GenBank/DDBJ whole genome shotgun (WGS) entry which is preliminary data.</text>
</comment>
<organism evidence="2 3">
    <name type="scientific">Tilletia horrida</name>
    <dbReference type="NCBI Taxonomy" id="155126"/>
    <lineage>
        <taxon>Eukaryota</taxon>
        <taxon>Fungi</taxon>
        <taxon>Dikarya</taxon>
        <taxon>Basidiomycota</taxon>
        <taxon>Ustilaginomycotina</taxon>
        <taxon>Exobasidiomycetes</taxon>
        <taxon>Tilletiales</taxon>
        <taxon>Tilletiaceae</taxon>
        <taxon>Tilletia</taxon>
    </lineage>
</organism>
<proteinExistence type="predicted"/>
<name>A0AAN6GMJ5_9BASI</name>
<accession>A0AAN6GMJ5</accession>